<keyword evidence="2" id="KW-0238">DNA-binding</keyword>
<protein>
    <submittedName>
        <fullName evidence="5">AraC family transcriptional regulator</fullName>
    </submittedName>
</protein>
<dbReference type="PROSITE" id="PS00041">
    <property type="entry name" value="HTH_ARAC_FAMILY_1"/>
    <property type="match status" value="1"/>
</dbReference>
<name>A0A2A2MCF8_9GAMM</name>
<dbReference type="PANTHER" id="PTHR43280:SF10">
    <property type="entry name" value="REGULATORY PROTEIN POCR"/>
    <property type="match status" value="1"/>
</dbReference>
<evidence type="ECO:0000313" key="5">
    <source>
        <dbReference type="EMBL" id="PAV96433.1"/>
    </source>
</evidence>
<feature type="domain" description="HTH araC/xylS-type" evidence="4">
    <location>
        <begin position="179"/>
        <end position="277"/>
    </location>
</feature>
<dbReference type="Gene3D" id="1.10.10.60">
    <property type="entry name" value="Homeodomain-like"/>
    <property type="match status" value="2"/>
</dbReference>
<organism evidence="5 6">
    <name type="scientific">Hafnia paralvei</name>
    <dbReference type="NCBI Taxonomy" id="546367"/>
    <lineage>
        <taxon>Bacteria</taxon>
        <taxon>Pseudomonadati</taxon>
        <taxon>Pseudomonadota</taxon>
        <taxon>Gammaproteobacteria</taxon>
        <taxon>Enterobacterales</taxon>
        <taxon>Hafniaceae</taxon>
        <taxon>Hafnia</taxon>
    </lineage>
</organism>
<dbReference type="InterPro" id="IPR018060">
    <property type="entry name" value="HTH_AraC"/>
</dbReference>
<reference evidence="5 6" key="1">
    <citation type="submission" date="2017-08" db="EMBL/GenBank/DDBJ databases">
        <title>Draft Genome Sequence of Hafnia alvei CITHA-6 Isolated from Raw Bovine Milk.</title>
        <authorList>
            <person name="Culligan E.P."/>
            <person name="Mcsweeney A."/>
            <person name="O'Doherty C."/>
            <person name="Gleeson E."/>
            <person name="O'Riordan D."/>
            <person name="Sleator R.D."/>
        </authorList>
    </citation>
    <scope>NUCLEOTIDE SEQUENCE [LARGE SCALE GENOMIC DNA]</scope>
    <source>
        <strain evidence="5 6">CITHA-6</strain>
    </source>
</reference>
<dbReference type="GO" id="GO:0043565">
    <property type="term" value="F:sequence-specific DNA binding"/>
    <property type="evidence" value="ECO:0007669"/>
    <property type="project" value="InterPro"/>
</dbReference>
<dbReference type="InterPro" id="IPR009057">
    <property type="entry name" value="Homeodomain-like_sf"/>
</dbReference>
<sequence length="287" mass="32674">MSAFIQSILSEYSSIYANSSAVFVANGRAEPPGMAYRLPLPRLELTVKGVMTMLVPKGTDKIMRFEQPVGTITYIPANGWNLPDWSTPVISLSLVFSRQDIGFSMINWDGHQFKEVEKFALQHASVNIRDHILQLTEELAWSQDTTSETFSHLVLALANNIYDQLSQTTSNHINVSLIDDIKCYIDNNFDQSVSRDSVAAFFNISPSYLSRLFTRSSEVKFNEYLTQTRIAKSRLLLINTTLKIREISAKSGFIDNNYFCKVFKLINECTPMEYRKINRNHSLTNKS</sequence>
<dbReference type="PROSITE" id="PS01124">
    <property type="entry name" value="HTH_ARAC_FAMILY_2"/>
    <property type="match status" value="1"/>
</dbReference>
<evidence type="ECO:0000256" key="1">
    <source>
        <dbReference type="ARBA" id="ARBA00023015"/>
    </source>
</evidence>
<dbReference type="Pfam" id="PF12833">
    <property type="entry name" value="HTH_18"/>
    <property type="match status" value="1"/>
</dbReference>
<dbReference type="RefSeq" id="WP_039185938.1">
    <property type="nucleotide sequence ID" value="NZ_CALECD010000087.1"/>
</dbReference>
<keyword evidence="1" id="KW-0805">Transcription regulation</keyword>
<evidence type="ECO:0000256" key="2">
    <source>
        <dbReference type="ARBA" id="ARBA00023125"/>
    </source>
</evidence>
<dbReference type="GeneID" id="69640558"/>
<keyword evidence="6" id="KW-1185">Reference proteome</keyword>
<evidence type="ECO:0000313" key="6">
    <source>
        <dbReference type="Proteomes" id="UP000218796"/>
    </source>
</evidence>
<dbReference type="OrthoDB" id="9803764at2"/>
<dbReference type="Proteomes" id="UP000218796">
    <property type="component" value="Unassembled WGS sequence"/>
</dbReference>
<dbReference type="EMBL" id="NQMS01000004">
    <property type="protein sequence ID" value="PAV96433.1"/>
    <property type="molecule type" value="Genomic_DNA"/>
</dbReference>
<proteinExistence type="predicted"/>
<keyword evidence="3" id="KW-0804">Transcription</keyword>
<dbReference type="SMART" id="SM00342">
    <property type="entry name" value="HTH_ARAC"/>
    <property type="match status" value="1"/>
</dbReference>
<dbReference type="GO" id="GO:0003700">
    <property type="term" value="F:DNA-binding transcription factor activity"/>
    <property type="evidence" value="ECO:0007669"/>
    <property type="project" value="InterPro"/>
</dbReference>
<evidence type="ECO:0000259" key="4">
    <source>
        <dbReference type="PROSITE" id="PS01124"/>
    </source>
</evidence>
<dbReference type="AlphaFoldDB" id="A0A2A2MCF8"/>
<dbReference type="SUPFAM" id="SSF46689">
    <property type="entry name" value="Homeodomain-like"/>
    <property type="match status" value="2"/>
</dbReference>
<comment type="caution">
    <text evidence="5">The sequence shown here is derived from an EMBL/GenBank/DDBJ whole genome shotgun (WGS) entry which is preliminary data.</text>
</comment>
<evidence type="ECO:0000256" key="3">
    <source>
        <dbReference type="ARBA" id="ARBA00023163"/>
    </source>
</evidence>
<gene>
    <name evidence="5" type="ORF">CJD50_12070</name>
</gene>
<dbReference type="InterPro" id="IPR018062">
    <property type="entry name" value="HTH_AraC-typ_CS"/>
</dbReference>
<accession>A0A2A2MCF8</accession>
<dbReference type="PANTHER" id="PTHR43280">
    <property type="entry name" value="ARAC-FAMILY TRANSCRIPTIONAL REGULATOR"/>
    <property type="match status" value="1"/>
</dbReference>